<organism evidence="1">
    <name type="scientific">Oryza glumipatula</name>
    <dbReference type="NCBI Taxonomy" id="40148"/>
    <lineage>
        <taxon>Eukaryota</taxon>
        <taxon>Viridiplantae</taxon>
        <taxon>Streptophyta</taxon>
        <taxon>Embryophyta</taxon>
        <taxon>Tracheophyta</taxon>
        <taxon>Spermatophyta</taxon>
        <taxon>Magnoliopsida</taxon>
        <taxon>Liliopsida</taxon>
        <taxon>Poales</taxon>
        <taxon>Poaceae</taxon>
        <taxon>BOP clade</taxon>
        <taxon>Oryzoideae</taxon>
        <taxon>Oryzeae</taxon>
        <taxon>Oryzinae</taxon>
        <taxon>Oryza</taxon>
    </lineage>
</organism>
<proteinExistence type="predicted"/>
<keyword evidence="2" id="KW-1185">Reference proteome</keyword>
<name>A0A0D9YZQ7_9ORYZ</name>
<evidence type="ECO:0000313" key="2">
    <source>
        <dbReference type="Proteomes" id="UP000026961"/>
    </source>
</evidence>
<reference evidence="1" key="2">
    <citation type="submission" date="2018-05" db="EMBL/GenBank/DDBJ databases">
        <title>OgluRS3 (Oryza glumaepatula Reference Sequence Version 3).</title>
        <authorList>
            <person name="Zhang J."/>
            <person name="Kudrna D."/>
            <person name="Lee S."/>
            <person name="Talag J."/>
            <person name="Welchert J."/>
            <person name="Wing R.A."/>
        </authorList>
    </citation>
    <scope>NUCLEOTIDE SEQUENCE [LARGE SCALE GENOMIC DNA]</scope>
</reference>
<dbReference type="STRING" id="40148.A0A0D9YZQ7"/>
<dbReference type="AlphaFoldDB" id="A0A0D9YZQ7"/>
<dbReference type="Gramene" id="OGLUM02G37330.1">
    <property type="protein sequence ID" value="OGLUM02G37330.1"/>
    <property type="gene ID" value="OGLUM02G37330"/>
</dbReference>
<evidence type="ECO:0000313" key="1">
    <source>
        <dbReference type="EnsemblPlants" id="OGLUM02G37330.1"/>
    </source>
</evidence>
<reference evidence="1" key="1">
    <citation type="submission" date="2015-04" db="UniProtKB">
        <authorList>
            <consortium name="EnsemblPlants"/>
        </authorList>
    </citation>
    <scope>IDENTIFICATION</scope>
</reference>
<sequence>MAITTRSKITAVLQKLELHQAAATPSDVSNVTGGIIRDLSMMVIPIEHHMVHRGHGIFDFQQSPRQII</sequence>
<accession>A0A0D9YZQ7</accession>
<dbReference type="EnsemblPlants" id="OGLUM02G37330.1">
    <property type="protein sequence ID" value="OGLUM02G37330.1"/>
    <property type="gene ID" value="OGLUM02G37330"/>
</dbReference>
<dbReference type="Proteomes" id="UP000026961">
    <property type="component" value="Chromosome 2"/>
</dbReference>
<dbReference type="HOGENOM" id="CLU_2798062_0_0_1"/>
<protein>
    <submittedName>
        <fullName evidence="1">Uncharacterized protein</fullName>
    </submittedName>
</protein>